<feature type="chain" id="PRO_5003240330" evidence="2">
    <location>
        <begin position="20"/>
        <end position="237"/>
    </location>
</feature>
<feature type="signal peptide" evidence="2">
    <location>
        <begin position="1"/>
        <end position="19"/>
    </location>
</feature>
<keyword evidence="4" id="KW-1185">Reference proteome</keyword>
<evidence type="ECO:0000313" key="3">
    <source>
        <dbReference type="EMBL" id="EFX88948.1"/>
    </source>
</evidence>
<dbReference type="HOGENOM" id="CLU_1311244_0_0_1"/>
<evidence type="ECO:0000256" key="1">
    <source>
        <dbReference type="SAM" id="MobiDB-lite"/>
    </source>
</evidence>
<keyword evidence="2" id="KW-0732">Signal</keyword>
<dbReference type="Proteomes" id="UP000000305">
    <property type="component" value="Unassembled WGS sequence"/>
</dbReference>
<dbReference type="EMBL" id="GL732525">
    <property type="protein sequence ID" value="EFX88948.1"/>
    <property type="molecule type" value="Genomic_DNA"/>
</dbReference>
<dbReference type="AlphaFoldDB" id="E9FUB3"/>
<name>E9FUB3_DAPPU</name>
<evidence type="ECO:0000256" key="2">
    <source>
        <dbReference type="SAM" id="SignalP"/>
    </source>
</evidence>
<organism evidence="3 4">
    <name type="scientific">Daphnia pulex</name>
    <name type="common">Water flea</name>
    <dbReference type="NCBI Taxonomy" id="6669"/>
    <lineage>
        <taxon>Eukaryota</taxon>
        <taxon>Metazoa</taxon>
        <taxon>Ecdysozoa</taxon>
        <taxon>Arthropoda</taxon>
        <taxon>Crustacea</taxon>
        <taxon>Branchiopoda</taxon>
        <taxon>Diplostraca</taxon>
        <taxon>Cladocera</taxon>
        <taxon>Anomopoda</taxon>
        <taxon>Daphniidae</taxon>
        <taxon>Daphnia</taxon>
    </lineage>
</organism>
<feature type="region of interest" description="Disordered" evidence="1">
    <location>
        <begin position="98"/>
        <end position="131"/>
    </location>
</feature>
<proteinExistence type="predicted"/>
<sequence>MRLAALLSVLGFCLAYVAANSFEDHHAPYGFYHPYYFHPYYSPNPVRIDALRTLALGMGGGFTAALPRPSVTMIRIVTTTVTCSLSVTNKCVARQASEMPSEILEQPARPGRPADRDEEVDDTTEQFPIAPSTVQEVEATQLPAREARAADPQWLIPPKFDYRVHEIEAAFHSDPYNLPVVVPFNRRYYVPAQQRQFGFITNLFTITKMGTSFTVKTSTLVPSCSAAGKLPQCPNGQ</sequence>
<protein>
    <submittedName>
        <fullName evidence="3">Uncharacterized protein</fullName>
    </submittedName>
</protein>
<evidence type="ECO:0000313" key="4">
    <source>
        <dbReference type="Proteomes" id="UP000000305"/>
    </source>
</evidence>
<reference evidence="3 4" key="1">
    <citation type="journal article" date="2011" name="Science">
        <title>The ecoresponsive genome of Daphnia pulex.</title>
        <authorList>
            <person name="Colbourne J.K."/>
            <person name="Pfrender M.E."/>
            <person name="Gilbert D."/>
            <person name="Thomas W.K."/>
            <person name="Tucker A."/>
            <person name="Oakley T.H."/>
            <person name="Tokishita S."/>
            <person name="Aerts A."/>
            <person name="Arnold G.J."/>
            <person name="Basu M.K."/>
            <person name="Bauer D.J."/>
            <person name="Caceres C.E."/>
            <person name="Carmel L."/>
            <person name="Casola C."/>
            <person name="Choi J.H."/>
            <person name="Detter J.C."/>
            <person name="Dong Q."/>
            <person name="Dusheyko S."/>
            <person name="Eads B.D."/>
            <person name="Frohlich T."/>
            <person name="Geiler-Samerotte K.A."/>
            <person name="Gerlach D."/>
            <person name="Hatcher P."/>
            <person name="Jogdeo S."/>
            <person name="Krijgsveld J."/>
            <person name="Kriventseva E.V."/>
            <person name="Kultz D."/>
            <person name="Laforsch C."/>
            <person name="Lindquist E."/>
            <person name="Lopez J."/>
            <person name="Manak J.R."/>
            <person name="Muller J."/>
            <person name="Pangilinan J."/>
            <person name="Patwardhan R.P."/>
            <person name="Pitluck S."/>
            <person name="Pritham E.J."/>
            <person name="Rechtsteiner A."/>
            <person name="Rho M."/>
            <person name="Rogozin I.B."/>
            <person name="Sakarya O."/>
            <person name="Salamov A."/>
            <person name="Schaack S."/>
            <person name="Shapiro H."/>
            <person name="Shiga Y."/>
            <person name="Skalitzky C."/>
            <person name="Smith Z."/>
            <person name="Souvorov A."/>
            <person name="Sung W."/>
            <person name="Tang Z."/>
            <person name="Tsuchiya D."/>
            <person name="Tu H."/>
            <person name="Vos H."/>
            <person name="Wang M."/>
            <person name="Wolf Y.I."/>
            <person name="Yamagata H."/>
            <person name="Yamada T."/>
            <person name="Ye Y."/>
            <person name="Shaw J.R."/>
            <person name="Andrews J."/>
            <person name="Crease T.J."/>
            <person name="Tang H."/>
            <person name="Lucas S.M."/>
            <person name="Robertson H.M."/>
            <person name="Bork P."/>
            <person name="Koonin E.V."/>
            <person name="Zdobnov E.M."/>
            <person name="Grigoriev I.V."/>
            <person name="Lynch M."/>
            <person name="Boore J.L."/>
        </authorList>
    </citation>
    <scope>NUCLEOTIDE SEQUENCE [LARGE SCALE GENOMIC DNA]</scope>
</reference>
<dbReference type="KEGG" id="dpx:DAPPUDRAFT_304743"/>
<accession>E9FUB3</accession>
<dbReference type="OrthoDB" id="10321058at2759"/>
<dbReference type="InParanoid" id="E9FUB3"/>
<gene>
    <name evidence="3" type="ORF">DAPPUDRAFT_304743</name>
</gene>